<dbReference type="Proteomes" id="UP000317238">
    <property type="component" value="Unassembled WGS sequence"/>
</dbReference>
<dbReference type="InterPro" id="IPR029062">
    <property type="entry name" value="Class_I_gatase-like"/>
</dbReference>
<name>A0A5C5Y3F3_9PLAN</name>
<accession>A0A5C5Y3F3</accession>
<dbReference type="SUPFAM" id="SSF52317">
    <property type="entry name" value="Class I glutamine amidotransferase-like"/>
    <property type="match status" value="1"/>
</dbReference>
<evidence type="ECO:0000256" key="1">
    <source>
        <dbReference type="SAM" id="MobiDB-lite"/>
    </source>
</evidence>
<keyword evidence="4" id="KW-1185">Reference proteome</keyword>
<evidence type="ECO:0000313" key="3">
    <source>
        <dbReference type="EMBL" id="TWT70167.1"/>
    </source>
</evidence>
<proteinExistence type="predicted"/>
<organism evidence="3 4">
    <name type="scientific">Crateriforma conspicua</name>
    <dbReference type="NCBI Taxonomy" id="2527996"/>
    <lineage>
        <taxon>Bacteria</taxon>
        <taxon>Pseudomonadati</taxon>
        <taxon>Planctomycetota</taxon>
        <taxon>Planctomycetia</taxon>
        <taxon>Planctomycetales</taxon>
        <taxon>Planctomycetaceae</taxon>
        <taxon>Crateriforma</taxon>
    </lineage>
</organism>
<protein>
    <submittedName>
        <fullName evidence="3">Trehalose utilization</fullName>
    </submittedName>
</protein>
<sequence precursor="true">MCICGFFCLPHLAFARRATAAIPSLSQSYRLVVYHDCRFVSLVHPEAAAGGFGSGFIMAHQQNNRLSFRRSANGLRRSLIAALSVLPFRSWADDTTSVKSDAAELDENEKQILVVVGPSTHPPGTHEVAAGGRLVAHCMMHPLNAPPIRAIVVDHWPDAETQSKADSIVFIGDMFPPTKFANTESILDELAGMMDRGCGIVCLHYATGLEAKDVGPEGQHPLLQWMGGYFATRCDHHRSVARIFDAATIENASADHPVGAGWEPFTLHDEPYINNYFGPDANRMLPGAIPLATSMLPPEAPERQVVAWGINRADGGRGFGIVMPHYYRNWANDPLRTLICNGIAWSTGADVPKDGFKTAAPNLKQFDPDSIEPQARKKAKTR</sequence>
<evidence type="ECO:0000256" key="2">
    <source>
        <dbReference type="SAM" id="SignalP"/>
    </source>
</evidence>
<reference evidence="3 4" key="1">
    <citation type="submission" date="2019-02" db="EMBL/GenBank/DDBJ databases">
        <title>Deep-cultivation of Planctomycetes and their phenomic and genomic characterization uncovers novel biology.</title>
        <authorList>
            <person name="Wiegand S."/>
            <person name="Jogler M."/>
            <person name="Boedeker C."/>
            <person name="Pinto D."/>
            <person name="Vollmers J."/>
            <person name="Rivas-Marin E."/>
            <person name="Kohn T."/>
            <person name="Peeters S.H."/>
            <person name="Heuer A."/>
            <person name="Rast P."/>
            <person name="Oberbeckmann S."/>
            <person name="Bunk B."/>
            <person name="Jeske O."/>
            <person name="Meyerdierks A."/>
            <person name="Storesund J.E."/>
            <person name="Kallscheuer N."/>
            <person name="Luecker S."/>
            <person name="Lage O.M."/>
            <person name="Pohl T."/>
            <person name="Merkel B.J."/>
            <person name="Hornburger P."/>
            <person name="Mueller R.-W."/>
            <person name="Bruemmer F."/>
            <person name="Labrenz M."/>
            <person name="Spormann A.M."/>
            <person name="Op Den Camp H."/>
            <person name="Overmann J."/>
            <person name="Amann R."/>
            <person name="Jetten M.S.M."/>
            <person name="Mascher T."/>
            <person name="Medema M.H."/>
            <person name="Devos D.P."/>
            <person name="Kaster A.-K."/>
            <person name="Ovreas L."/>
            <person name="Rohde M."/>
            <person name="Galperin M.Y."/>
            <person name="Jogler C."/>
        </authorList>
    </citation>
    <scope>NUCLEOTIDE SEQUENCE [LARGE SCALE GENOMIC DNA]</scope>
    <source>
        <strain evidence="3 4">Pan14r</strain>
    </source>
</reference>
<feature type="signal peptide" evidence="2">
    <location>
        <begin position="1"/>
        <end position="20"/>
    </location>
</feature>
<dbReference type="AlphaFoldDB" id="A0A5C5Y3F3"/>
<gene>
    <name evidence="3" type="ORF">Pan14r_24670</name>
</gene>
<comment type="caution">
    <text evidence="3">The sequence shown here is derived from an EMBL/GenBank/DDBJ whole genome shotgun (WGS) entry which is preliminary data.</text>
</comment>
<keyword evidence="2" id="KW-0732">Signal</keyword>
<feature type="region of interest" description="Disordered" evidence="1">
    <location>
        <begin position="356"/>
        <end position="382"/>
    </location>
</feature>
<feature type="chain" id="PRO_5022920259" evidence="2">
    <location>
        <begin position="21"/>
        <end position="382"/>
    </location>
</feature>
<dbReference type="Gene3D" id="3.40.50.880">
    <property type="match status" value="1"/>
</dbReference>
<dbReference type="EMBL" id="SJPL01000001">
    <property type="protein sequence ID" value="TWT70167.1"/>
    <property type="molecule type" value="Genomic_DNA"/>
</dbReference>
<evidence type="ECO:0000313" key="4">
    <source>
        <dbReference type="Proteomes" id="UP000317238"/>
    </source>
</evidence>